<feature type="binding site" evidence="5">
    <location>
        <position position="189"/>
    </location>
    <ligand>
        <name>Ca(2+)</name>
        <dbReference type="ChEBI" id="CHEBI:29108"/>
        <label>1</label>
    </ligand>
</feature>
<feature type="binding site" evidence="5">
    <location>
        <position position="227"/>
    </location>
    <ligand>
        <name>Ca(2+)</name>
        <dbReference type="ChEBI" id="CHEBI:29108"/>
        <label>2</label>
    </ligand>
</feature>
<dbReference type="InterPro" id="IPR011658">
    <property type="entry name" value="PA14_dom"/>
</dbReference>
<dbReference type="AlphaFoldDB" id="A0A2U5FTM5"/>
<dbReference type="Gene3D" id="2.60.40.1790">
    <property type="entry name" value="Fungal immunomodulatory protein Fve"/>
    <property type="match status" value="1"/>
</dbReference>
<protein>
    <submittedName>
        <fullName evidence="4">Vip4Da1 protein</fullName>
    </submittedName>
</protein>
<dbReference type="Pfam" id="PF17475">
    <property type="entry name" value="Binary_toxB_2"/>
    <property type="match status" value="1"/>
</dbReference>
<dbReference type="GO" id="GO:0051260">
    <property type="term" value="P:protein homooligomerization"/>
    <property type="evidence" value="ECO:0007669"/>
    <property type="project" value="InterPro"/>
</dbReference>
<feature type="binding site" evidence="5">
    <location>
        <position position="240"/>
    </location>
    <ligand>
        <name>Ca(2+)</name>
        <dbReference type="ChEBI" id="CHEBI:29108"/>
        <label>2</label>
    </ligand>
</feature>
<keyword evidence="5" id="KW-0002">3D-structure</keyword>
<dbReference type="Pfam" id="PF17476">
    <property type="entry name" value="Binary_toxB_3"/>
    <property type="match status" value="1"/>
</dbReference>
<feature type="binding site" evidence="5">
    <location>
        <position position="198"/>
    </location>
    <ligand>
        <name>Ca(2+)</name>
        <dbReference type="ChEBI" id="CHEBI:29108"/>
        <label>1</label>
    </ligand>
</feature>
<dbReference type="InterPro" id="IPR035088">
    <property type="entry name" value="PA_Ca-bd"/>
</dbReference>
<dbReference type="SMART" id="SM00758">
    <property type="entry name" value="PA14"/>
    <property type="match status" value="1"/>
</dbReference>
<dbReference type="Gene3D" id="2.60.120.240">
    <property type="entry name" value="Protective antigen, heptamerisation domain"/>
    <property type="match status" value="1"/>
</dbReference>
<evidence type="ECO:0000259" key="2">
    <source>
        <dbReference type="PROSITE" id="PS51160"/>
    </source>
</evidence>
<dbReference type="PROSITE" id="PS51160">
    <property type="entry name" value="ACYLPHOSPHATASE_3"/>
    <property type="match status" value="1"/>
</dbReference>
<dbReference type="InterPro" id="IPR037524">
    <property type="entry name" value="PA14/GLEYA"/>
</dbReference>
<feature type="domain" description="PA14" evidence="3">
    <location>
        <begin position="12"/>
        <end position="142"/>
    </location>
</feature>
<dbReference type="InterPro" id="IPR001792">
    <property type="entry name" value="Acylphosphatase-like_dom"/>
</dbReference>
<feature type="binding site" evidence="5">
    <location>
        <position position="193"/>
    </location>
    <ligand>
        <name>Ca(2+)</name>
        <dbReference type="ChEBI" id="CHEBI:29108"/>
        <label>1</label>
    </ligand>
</feature>
<sequence>MQNIVSSKSEQATVIGLVGFYFKDSTFKELMFIQVGEKSNLMNKARINTDAQQIQSIRWMGNLKSPQTGEYRLSTSSDENVILQINGETVINQASIQKNLKLEANQVYEIKIEYRNTSNTLPDLQLFWSMNNAQKEQIPEKYILSPNFSEKANSLAEKETQSFFPNYNLFDRQQENGEKQSMSTPVDTDNDCIPDEWEEKGYTFRNQQIVPWNDAYSAEGYKKYVSNPYHARTVKDPYTDFEKVTGHMPAATKYEARDPLVAAYPSVGVGMEKLHFSKNDTVTEGNADTKSKTTTKTDTTTNTVEIGGSLGFSDKGFSFSISPKYTHSWSSSTSVADTDSTTWSSQIGINTAERAYLNANVRYYNGGTAPIYDLKPTTNFVFQNSGDSITTITAGPNQIGNSLGAGDTYPQKGQAPISLDKANEAGTVKIAINAEQLDKIQAGTEILNIETTQNRGQYGILDEKGQVIPGGEWDPIRTNIDAVSGSLTLNLGTGKDSLERRVAAKNMNDPEDKTPEITIKEAIKKAFNAQEKDGRLYYTDQGEKDIFIDEPSINLITDENTKKEIERQLNQMPGKTVYDVKWKRGMKITLHVPIKYYDFETSENLWYYTYQESGGYTGKKRGRIGTDGHGTAMSNPQLKPYTSYTVRAYVRTASTTGSNEVVFYADNSSGNGQGAKVSGKVTGGKWKIAEFSFNTFNNPEYFKIIGLKNNGNANLHFDDVSVIEWKTNENLQKKHIFEKWSFGSNDEMVIGATFTRVPSSKIRYQWKINGRLGSIIPAPPLDANGKRTVTYGSITAITPMELYAVDEKNDNLKVKVAELGESEIEKVMIDAHKFSGWWYLSENPNLYSGLSLYKLPDIFYNNVSSYKIRVNGKKVQTVSKPSPFLFQITFNLKNPNGGTYPTKDASVELWATVGGKDLKVLHKWIQKSDVMYSQTNN</sequence>
<dbReference type="GO" id="GO:0005576">
    <property type="term" value="C:extracellular region"/>
    <property type="evidence" value="ECO:0007669"/>
    <property type="project" value="InterPro"/>
</dbReference>
<dbReference type="PDB" id="7MJR">
    <property type="method" value="X-ray"/>
    <property type="resolution" value="3.22 A"/>
    <property type="chains" value="A=1-937"/>
</dbReference>
<feature type="binding site" evidence="5">
    <location>
        <position position="191"/>
    </location>
    <ligand>
        <name>Ca(2+)</name>
        <dbReference type="ChEBI" id="CHEBI:29108"/>
        <label>1</label>
    </ligand>
</feature>
<evidence type="ECO:0000259" key="3">
    <source>
        <dbReference type="PROSITE" id="PS51820"/>
    </source>
</evidence>
<dbReference type="InterPro" id="IPR035331">
    <property type="entry name" value="Binary_toxB_3"/>
</dbReference>
<reference evidence="5" key="2">
    <citation type="journal article" date="2021" name="PLoS ONE">
        <title>Structural and functional insights into the first Bacillus thuringiensis vegetative insecticidal protein of the Vpb4 fold, active against western corn rootworm.</title>
        <authorList>
            <person name="Kouadio J.L."/>
            <person name="Zheng M."/>
            <person name="Aikins M."/>
            <person name="Duda D."/>
            <person name="Duff S."/>
            <person name="Chen D."/>
            <person name="Zhang J."/>
            <person name="Milligan J."/>
            <person name="Taylor C."/>
            <person name="Mamanella P."/>
            <person name="Rydel T."/>
            <person name="Kessenich C."/>
            <person name="Panosian T."/>
            <person name="Yin Y."/>
            <person name="Moar W."/>
            <person name="Giddings K."/>
            <person name="Park Y."/>
            <person name="Jerga A."/>
            <person name="Haas J."/>
        </authorList>
    </citation>
    <scope>X-RAY CRYSTALLOGRAPHY (3.22 ANGSTROMS) IN COMPLEX WITH CA(2+)</scope>
</reference>
<dbReference type="Gene3D" id="3.10.20.110">
    <property type="match status" value="1"/>
</dbReference>
<dbReference type="InterPro" id="IPR053742">
    <property type="entry name" value="Fungal_ImmunoLectin_sf"/>
</dbReference>
<feature type="binding site" evidence="5">
    <location>
        <position position="187"/>
    </location>
    <ligand>
        <name>Ca(2+)</name>
        <dbReference type="ChEBI" id="CHEBI:29108"/>
        <label>1</label>
    </ligand>
</feature>
<feature type="binding site" evidence="5">
    <location>
        <position position="617"/>
    </location>
    <ligand>
        <name>Ca(2+)</name>
        <dbReference type="ChEBI" id="CHEBI:29108"/>
        <label>3</label>
    </ligand>
</feature>
<feature type="binding site" evidence="5">
    <location>
        <position position="198"/>
    </location>
    <ligand>
        <name>Ca(2+)</name>
        <dbReference type="ChEBI" id="CHEBI:29108"/>
        <label>2</label>
    </ligand>
</feature>
<dbReference type="InterPro" id="IPR027439">
    <property type="entry name" value="PA_heptamer_dom"/>
</dbReference>
<feature type="binding site" evidence="5">
    <location>
        <position position="230"/>
    </location>
    <ligand>
        <name>Ca(2+)</name>
        <dbReference type="ChEBI" id="CHEBI:29108"/>
        <label>2</label>
    </ligand>
</feature>
<feature type="binding site" evidence="5">
    <location>
        <position position="189"/>
    </location>
    <ligand>
        <name>Ca(2+)</name>
        <dbReference type="ChEBI" id="CHEBI:29108"/>
        <label>2</label>
    </ligand>
</feature>
<proteinExistence type="evidence at protein level"/>
<dbReference type="GO" id="GO:0046872">
    <property type="term" value="F:metal ion binding"/>
    <property type="evidence" value="ECO:0007669"/>
    <property type="project" value="UniProtKB-KW"/>
</dbReference>
<gene>
    <name evidence="4" type="primary">vip4Da1</name>
</gene>
<feature type="domain" description="Acylphosphatase-like" evidence="2">
    <location>
        <begin position="865"/>
        <end position="937"/>
    </location>
</feature>
<dbReference type="PRINTS" id="PR01391">
    <property type="entry name" value="BINARYTOXINB"/>
</dbReference>
<name>A0A2U5FTM5_BACTU</name>
<feature type="binding site" evidence="5">
    <location>
        <position position="718"/>
    </location>
    <ligand>
        <name>Ca(2+)</name>
        <dbReference type="ChEBI" id="CHEBI:29108"/>
        <label>3</label>
    </ligand>
</feature>
<dbReference type="PROSITE" id="PS51820">
    <property type="entry name" value="PA14"/>
    <property type="match status" value="1"/>
</dbReference>
<feature type="binding site" evidence="5">
    <location>
        <position position="600"/>
    </location>
    <ligand>
        <name>Ca(2+)</name>
        <dbReference type="ChEBI" id="CHEBI:29108"/>
        <label>3</label>
    </ligand>
</feature>
<dbReference type="Gene3D" id="2.60.120.260">
    <property type="entry name" value="Galactose-binding domain-like"/>
    <property type="match status" value="1"/>
</dbReference>
<dbReference type="SMR" id="A0A2U5FTM5"/>
<dbReference type="Gene3D" id="3.90.182.10">
    <property type="entry name" value="Toxin - Anthrax Protective Antigen,domain 1"/>
    <property type="match status" value="1"/>
</dbReference>
<dbReference type="SUPFAM" id="SSF56988">
    <property type="entry name" value="Anthrax protective antigen"/>
    <property type="match status" value="1"/>
</dbReference>
<organism evidence="4">
    <name type="scientific">Bacillus thuringiensis</name>
    <dbReference type="NCBI Taxonomy" id="1428"/>
    <lineage>
        <taxon>Bacteria</taxon>
        <taxon>Bacillati</taxon>
        <taxon>Bacillota</taxon>
        <taxon>Bacilli</taxon>
        <taxon>Bacillales</taxon>
        <taxon>Bacillaceae</taxon>
        <taxon>Bacillus</taxon>
        <taxon>Bacillus cereus group</taxon>
    </lineage>
</organism>
<dbReference type="Pfam" id="PF07691">
    <property type="entry name" value="PA14"/>
    <property type="match status" value="1"/>
</dbReference>
<keyword evidence="5" id="KW-0479">Metal-binding</keyword>
<evidence type="ECO:0007829" key="5">
    <source>
        <dbReference type="PDB" id="7MJR"/>
    </source>
</evidence>
<dbReference type="Pfam" id="PF03495">
    <property type="entry name" value="Binary_toxB"/>
    <property type="match status" value="1"/>
</dbReference>
<dbReference type="EMBL" id="KJ920747">
    <property type="protein sequence ID" value="AJT49287.1"/>
    <property type="molecule type" value="Genomic_DNA"/>
</dbReference>
<reference evidence="4" key="1">
    <citation type="submission" date="2014-05" db="EMBL/GenBank/DDBJ databases">
        <title>Novel Vip4 proteins from Bacillus thuringiensis.</title>
        <authorList>
            <person name="Palma L.L.P."/>
            <person name="Caballero P.P.C."/>
        </authorList>
    </citation>
    <scope>NUCLEOTIDE SEQUENCE</scope>
    <source>
        <strain evidence="4">H1.5</strain>
    </source>
</reference>
<keyword evidence="5" id="KW-0106">Calcium</keyword>
<feature type="binding site" evidence="5">
    <location>
        <position position="191"/>
    </location>
    <ligand>
        <name>Ca(2+)</name>
        <dbReference type="ChEBI" id="CHEBI:29108"/>
        <label>2</label>
    </ligand>
</feature>
<accession>A0A2U5FTM5</accession>
<evidence type="ECO:0000256" key="1">
    <source>
        <dbReference type="PROSITE-ProRule" id="PRU00520"/>
    </source>
</evidence>
<evidence type="ECO:0000313" key="4">
    <source>
        <dbReference type="EMBL" id="AJT49287.1"/>
    </source>
</evidence>
<dbReference type="InterPro" id="IPR037149">
    <property type="entry name" value="PA_heptamer_dom_sf"/>
</dbReference>
<dbReference type="InterPro" id="IPR003896">
    <property type="entry name" value="Bacterial_exotoxin_B"/>
</dbReference>
<comment type="caution">
    <text evidence="1">Lacks conserved residue(s) required for the propagation of feature annotation.</text>
</comment>